<feature type="chain" id="PRO_5017204360" evidence="1">
    <location>
        <begin position="25"/>
        <end position="164"/>
    </location>
</feature>
<sequence>MYSLNIKIALMILVVYILIRTSDTLPQVENKVIKRDDDDDDKFYSIEEICKDYRFEYPPPKHAKHQVTRIKNGTSIDCMWSAGMTSRIKNIISCELFTTDGFIKVLWAAGIKLGNDNKAKAVVKFEVPWDWRDKLPSQFLLRSAADTDSGPHCNAYTDKILIYE</sequence>
<reference evidence="2 3" key="1">
    <citation type="submission" date="2018-06" db="EMBL/GenBank/DDBJ databases">
        <title>Comparative genomics reveals the genomic features of Rhizophagus irregularis, R. cerebriforme, R. diaphanum and Gigaspora rosea, and their symbiotic lifestyle signature.</title>
        <authorList>
            <person name="Morin E."/>
            <person name="San Clemente H."/>
            <person name="Chen E.C.H."/>
            <person name="De La Providencia I."/>
            <person name="Hainaut M."/>
            <person name="Kuo A."/>
            <person name="Kohler A."/>
            <person name="Murat C."/>
            <person name="Tang N."/>
            <person name="Roy S."/>
            <person name="Loubradou J."/>
            <person name="Henrissat B."/>
            <person name="Grigoriev I.V."/>
            <person name="Corradi N."/>
            <person name="Roux C."/>
            <person name="Martin F.M."/>
        </authorList>
    </citation>
    <scope>NUCLEOTIDE SEQUENCE [LARGE SCALE GENOMIC DNA]</scope>
    <source>
        <strain evidence="2 3">DAOM 194757</strain>
    </source>
</reference>
<gene>
    <name evidence="2" type="ORF">C2G38_2144605</name>
</gene>
<dbReference type="Proteomes" id="UP000266673">
    <property type="component" value="Unassembled WGS sequence"/>
</dbReference>
<evidence type="ECO:0000256" key="1">
    <source>
        <dbReference type="SAM" id="SignalP"/>
    </source>
</evidence>
<dbReference type="AlphaFoldDB" id="A0A397V0B5"/>
<evidence type="ECO:0000313" key="3">
    <source>
        <dbReference type="Proteomes" id="UP000266673"/>
    </source>
</evidence>
<dbReference type="EMBL" id="QKWP01000933">
    <property type="protein sequence ID" value="RIB13333.1"/>
    <property type="molecule type" value="Genomic_DNA"/>
</dbReference>
<dbReference type="OrthoDB" id="2342694at2759"/>
<organism evidence="2 3">
    <name type="scientific">Gigaspora rosea</name>
    <dbReference type="NCBI Taxonomy" id="44941"/>
    <lineage>
        <taxon>Eukaryota</taxon>
        <taxon>Fungi</taxon>
        <taxon>Fungi incertae sedis</taxon>
        <taxon>Mucoromycota</taxon>
        <taxon>Glomeromycotina</taxon>
        <taxon>Glomeromycetes</taxon>
        <taxon>Diversisporales</taxon>
        <taxon>Gigasporaceae</taxon>
        <taxon>Gigaspora</taxon>
    </lineage>
</organism>
<keyword evidence="3" id="KW-1185">Reference proteome</keyword>
<evidence type="ECO:0000313" key="2">
    <source>
        <dbReference type="EMBL" id="RIB13333.1"/>
    </source>
</evidence>
<proteinExistence type="predicted"/>
<protein>
    <submittedName>
        <fullName evidence="2">Uncharacterized protein</fullName>
    </submittedName>
</protein>
<comment type="caution">
    <text evidence="2">The sequence shown here is derived from an EMBL/GenBank/DDBJ whole genome shotgun (WGS) entry which is preliminary data.</text>
</comment>
<name>A0A397V0B5_9GLOM</name>
<feature type="signal peptide" evidence="1">
    <location>
        <begin position="1"/>
        <end position="24"/>
    </location>
</feature>
<keyword evidence="1" id="KW-0732">Signal</keyword>
<accession>A0A397V0B5</accession>